<keyword evidence="2" id="KW-1185">Reference proteome</keyword>
<name>A0ABT3PJ58_9BACT</name>
<protein>
    <recommendedName>
        <fullName evidence="3">PD-(D/E)XK nuclease superfamily protein</fullName>
    </recommendedName>
</protein>
<evidence type="ECO:0000313" key="1">
    <source>
        <dbReference type="EMBL" id="MCW9705788.1"/>
    </source>
</evidence>
<sequence>MNDFDEFTSLLKIATQAINERFFNLPVAGQEESLYRERVYCYELYHQLRTNWPADLNEYTLSGEIDKSGHHLIDENVIPDLLIHIPGKMEGNLVIVEVKPVNFNREGIKNDLKKLTSFQREANYDHAIHLTYGSDGNEQIILEESRMIQKDNVEEIDLDLIEFWNHDNPGNEAKILK</sequence>
<dbReference type="EMBL" id="JAGGJA010000002">
    <property type="protein sequence ID" value="MCW9705788.1"/>
    <property type="molecule type" value="Genomic_DNA"/>
</dbReference>
<proteinExistence type="predicted"/>
<evidence type="ECO:0000313" key="2">
    <source>
        <dbReference type="Proteomes" id="UP001207918"/>
    </source>
</evidence>
<dbReference type="RefSeq" id="WP_265764457.1">
    <property type="nucleotide sequence ID" value="NZ_JAGGJA010000002.1"/>
</dbReference>
<accession>A0ABT3PJ58</accession>
<evidence type="ECO:0008006" key="3">
    <source>
        <dbReference type="Google" id="ProtNLM"/>
    </source>
</evidence>
<gene>
    <name evidence="1" type="ORF">J6I44_02925</name>
</gene>
<reference evidence="1 2" key="1">
    <citation type="submission" date="2021-03" db="EMBL/GenBank/DDBJ databases">
        <title>Aliifodinibius sp. nov., a new bacterium isolated from saline soil.</title>
        <authorList>
            <person name="Galisteo C."/>
            <person name="De La Haba R."/>
            <person name="Sanchez-Porro C."/>
            <person name="Ventosa A."/>
        </authorList>
    </citation>
    <scope>NUCLEOTIDE SEQUENCE [LARGE SCALE GENOMIC DNA]</scope>
    <source>
        <strain evidence="1 2">1BSP15-2V2</strain>
    </source>
</reference>
<dbReference type="Proteomes" id="UP001207918">
    <property type="component" value="Unassembled WGS sequence"/>
</dbReference>
<organism evidence="1 2">
    <name type="scientific">Fodinibius salsisoli</name>
    <dbReference type="NCBI Taxonomy" id="2820877"/>
    <lineage>
        <taxon>Bacteria</taxon>
        <taxon>Pseudomonadati</taxon>
        <taxon>Balneolota</taxon>
        <taxon>Balneolia</taxon>
        <taxon>Balneolales</taxon>
        <taxon>Balneolaceae</taxon>
        <taxon>Fodinibius</taxon>
    </lineage>
</organism>
<comment type="caution">
    <text evidence="1">The sequence shown here is derived from an EMBL/GenBank/DDBJ whole genome shotgun (WGS) entry which is preliminary data.</text>
</comment>